<dbReference type="Gene3D" id="3.80.10.10">
    <property type="entry name" value="Ribonuclease Inhibitor"/>
    <property type="match status" value="2"/>
</dbReference>
<feature type="domain" description="F-box" evidence="2">
    <location>
        <begin position="374"/>
        <end position="422"/>
    </location>
</feature>
<protein>
    <recommendedName>
        <fullName evidence="2">F-box domain-containing protein</fullName>
    </recommendedName>
</protein>
<dbReference type="Gene3D" id="1.20.120.520">
    <property type="entry name" value="nmb1532 protein domain like"/>
    <property type="match status" value="1"/>
</dbReference>
<dbReference type="InterPro" id="IPR036047">
    <property type="entry name" value="F-box-like_dom_sf"/>
</dbReference>
<dbReference type="SUPFAM" id="SSF52047">
    <property type="entry name" value="RNI-like"/>
    <property type="match status" value="1"/>
</dbReference>
<evidence type="ECO:0000313" key="4">
    <source>
        <dbReference type="Proteomes" id="UP000663845"/>
    </source>
</evidence>
<dbReference type="SMART" id="SM00367">
    <property type="entry name" value="LRR_CC"/>
    <property type="match status" value="2"/>
</dbReference>
<dbReference type="EMBL" id="CAJNOG010002063">
    <property type="protein sequence ID" value="CAF1487604.1"/>
    <property type="molecule type" value="Genomic_DNA"/>
</dbReference>
<organism evidence="3 4">
    <name type="scientific">Adineta steineri</name>
    <dbReference type="NCBI Taxonomy" id="433720"/>
    <lineage>
        <taxon>Eukaryota</taxon>
        <taxon>Metazoa</taxon>
        <taxon>Spiralia</taxon>
        <taxon>Gnathifera</taxon>
        <taxon>Rotifera</taxon>
        <taxon>Eurotatoria</taxon>
        <taxon>Bdelloidea</taxon>
        <taxon>Adinetida</taxon>
        <taxon>Adinetidae</taxon>
        <taxon>Adineta</taxon>
    </lineage>
</organism>
<dbReference type="AlphaFoldDB" id="A0A815SAI8"/>
<dbReference type="Proteomes" id="UP000663845">
    <property type="component" value="Unassembled WGS sequence"/>
</dbReference>
<dbReference type="InterPro" id="IPR006553">
    <property type="entry name" value="Leu-rich_rpt_Cys-con_subtyp"/>
</dbReference>
<name>A0A815SAI8_9BILA</name>
<dbReference type="PROSITE" id="PS50181">
    <property type="entry name" value="FBOX"/>
    <property type="match status" value="1"/>
</dbReference>
<sequence>MAPIVFDELNVFTFPHSRMRKLMNCCTSKVGHTDFTSLNDFEQLLVRLQRTFVEFMAHEEIENHFVMKKLKKKLKQHSTIDDTELICNCHKVDRFTPLVSLFRDGYAFIRRGNADRVSYGVKLHKAMMKFYDDFVPHMHEEENDIQPLLSKYFTEMELKIMRIEVIKMTLQKRENSANNIVYEIERPLKIYVISYERLISINNLSNNILQSIMKYLTDRQLKQSCLRDIQPLLSKYFTEMELKIMRIEVIKMTLQKRENSANNIVYEIERPLKIYVISYERLISINNLSNNILQSIMKYLTDRQLKQSCLRVNKQWNQCALKVISYERLISINNLSNNILQSIMKYLTDRQLKQSCLRVNKQWNQCALKVLDTRSPISQIPNEILLRLFTYYLNPYDLFHSCIHVNKQWKNIINDKSIWKIVNPINWSKGQWDSNIPLEDINKNEDDTITVKMNEIKIISGFVKYFLPNYGSSIENLILYGSLTINDNTARKIFDLCPNMKHLNIGMTKLTPKAFIHFRWVNSLESLLLEGCELMDDNLFNHLISSLILNETNEIIPIEDKQNCLVENLCQNHTKHKCYLCQQYSQFNSKNSIKFQLKILNLSGCYRFTDYGLNLLIENNLTKCLEYIDLSGCIGITFDCISFLISSSKNLIDENIYFCDNLQSSSSLLLSTANCCRNVDNYSGRYCCRCIN</sequence>
<evidence type="ECO:0000259" key="2">
    <source>
        <dbReference type="PROSITE" id="PS50181"/>
    </source>
</evidence>
<evidence type="ECO:0000256" key="1">
    <source>
        <dbReference type="ARBA" id="ARBA00022786"/>
    </source>
</evidence>
<evidence type="ECO:0000313" key="3">
    <source>
        <dbReference type="EMBL" id="CAF1487604.1"/>
    </source>
</evidence>
<dbReference type="SMART" id="SM00256">
    <property type="entry name" value="FBOX"/>
    <property type="match status" value="3"/>
</dbReference>
<dbReference type="Gene3D" id="1.20.1280.50">
    <property type="match status" value="1"/>
</dbReference>
<proteinExistence type="predicted"/>
<gene>
    <name evidence="3" type="ORF">JYZ213_LOCUS42738</name>
</gene>
<dbReference type="SUPFAM" id="SSF81383">
    <property type="entry name" value="F-box domain"/>
    <property type="match status" value="1"/>
</dbReference>
<comment type="caution">
    <text evidence="3">The sequence shown here is derived from an EMBL/GenBank/DDBJ whole genome shotgun (WGS) entry which is preliminary data.</text>
</comment>
<reference evidence="3" key="1">
    <citation type="submission" date="2021-02" db="EMBL/GenBank/DDBJ databases">
        <authorList>
            <person name="Nowell W R."/>
        </authorList>
    </citation>
    <scope>NUCLEOTIDE SEQUENCE</scope>
</reference>
<dbReference type="Pfam" id="PF12937">
    <property type="entry name" value="F-box-like"/>
    <property type="match status" value="1"/>
</dbReference>
<keyword evidence="1" id="KW-0833">Ubl conjugation pathway</keyword>
<dbReference type="InterPro" id="IPR032675">
    <property type="entry name" value="LRR_dom_sf"/>
</dbReference>
<dbReference type="InterPro" id="IPR001810">
    <property type="entry name" value="F-box_dom"/>
</dbReference>
<accession>A0A815SAI8</accession>